<sequence>MDEARTCVLVVHEHIVTCLGVSWSTSSDVAIVSEHMEGGTLQTHMTQYGHTRQFHEAKWVVAFQVTDALVYLHAHGIVYRTLHAESVLLSADGHPKLSNYGLRRSQAKKGVGGGVSLVWAHLASTAPELLNGGDHSAASDVYALGVLLCQLDHGVPSSSSSYLDLNGDDTLRGDVERIVLGKYRPRQVFFGDDYADTDSDYPMKEVDFHATVVKPNTLTDFVRTTTTTTMKTVVCEEQMHLESEVETNTSSVAMDNAWEVSTADMKRRSTADSAPCSEFSASPCERKKSRYHAQYARPTFSSALAQSTGMSDALARMKLRKQEVEMANVVDKVQKQMMAMESVLKELQLEHRVKCELLERQIEMTKRVEQEKTALQHELDVVTRQLMALQSRKEGETTQNVNYLSVAMTAFMNQSEQAQNLMLNQLKALNLPQLATETKESKSDVLHLLTKYHEDVLSALKSTASTAHIPEVPTPVRRSMTLATEAPMPKALPLAKTKEASNSSGFTSQRMIGALIFCLGVGGGLLVPSSSGTSPAPVVQAPLDVDVIVEKLKQVYVPSVAPSTETKWVEVVASVDDVVEAPNLVEPVVDEANLLLEQIEEESKPAFVKDVADVPLKEAVASVATSEAVTPDASTQIALIMKLKNLKKPSSQEPSNMEQPSRLNLMEVEVLPLVTLAQKLNAPALNASLVDAKVKEAEAESHGLTEDADAAPVTAEAVGESTVVSDETIDHVDAAVFATEVKSVVDMASDENSPDTTYFEAIAPIEVAQVVVPVEVNAIKETADEAVPEAIVEVVESVSEVETILDEVAEMEPATDVSDVVETVSEAAPMLNLPKSSFDGLAMALRSLIDPSQKEPAAAVQAPKASLTKAPLRSSGRHLWKRNVKPVDVALPLEVVASASFVGTDEIELLESVAAVSPDAVNDSVVGDDETVSFGKAASPELQFPLKVTWADKVYANISSEIAADTKALAAIEVIVPKPSLFSNQRKLNLPTCAWNTSVAAEVSWNPFYNAMTFDVEPFVTADSVDGLIAVDVDEDAVVADAPLVDALVATTADASEQVAEEVVAVDFAQQDNNSIIEEIEVDPLDKIKPVEDFVVDNASGAIMDTGVHVAPAVPEPTSEVRSVVEVQPAETLEEGVAALISADESEVFEAASPEDRQSTPEAFVVASVASDELAFTVETEANVEISDAAVDEVAAHEAAPSTLVGDAELFVEEAQEVMNEIADVATGDVVEATATMETSIDDVLADHVAGEEVVVEAAVVVEPEVAVTAATSVLELVSTEEIIVAQPTEAIVEAETEEASEISFEPELPVEEVVIEPADAIMEAVPEGQGEGRTLEALGKIVISAEAPVETEEVYVEDVAQGVEGAGEDALELVAAELAVVPDVDAEGVENTSAVEALSEPAEAVATVVEQPAPNSEDVEPADLSATPDALDECMVAHSEKVRASKVLASAKALGLNVHDADLHRALKTHNAPHDHVFDKNLNSTARLFLRNVAKHKATPKMPKVAAHVSSPPAVRCKTILLVDSDRQRKVPSTLTELDENGGGMAEGGSPNDGCMSTIDMQIQDRQNFLTKQEQIQKVMTIQHSVLGLRRPDSDDAQNEQPSTPTPLNPDLLRNEAAAPTHDQIIECMYTRPHVVATQVQEHDYAIRTRPPRDAVPQEPLLTHCIIVDPSTLCDSKTVLKRINRAYLALQVGEYDRAIQWCTASLKAEPNHLTKWCHLLRGSVHDLLGDYTDALADFDAATRIDPAFHQAHFNRSVSLLKVGKDDLALDAIVAAQELAVGKADRHPVPTEYVRNHALILRRMGRYDEARLVYATLGSTSVVATASGAPTAAGEVAQTEAAARTGGLGYDSEKEQSLEHMLGNAGFTGGLFDALFCQSKDEKAACRAAPETRSPAMLDLLQSRLHQYDFFARCPPDILRNVCQALHYVVVRSGDTFYLAHDNPHAFYVCVSGTLSVHANLTLAGQDLDTMASSSTHRLRTGDVFGCVGASISSLMLYLADERTEIMYLTPAAFKATLEGQWLVEQHARFNVFRRSPVFRMLSDSDLGHVVSHSILVRFHKGDVIVAQNELPKRLYVLYKGICRVEQSFAHAAAPDTTEQDVVDPQGAMTPLTSSATALLAPIKPYHRYLDVLNWPLGFQIHPKLSTKAANRPTSPGTPSRPLYRILTRFSHSSIVASTLVEALAVDMHQLKSLNLAKEVFAAVVSNAPLYVDVAKARKMYASHKQWTSVRGKEALQVNKTRWPVHKVCE</sequence>
<dbReference type="Proteomes" id="UP000285060">
    <property type="component" value="Unassembled WGS sequence"/>
</dbReference>
<dbReference type="SUPFAM" id="SSF48452">
    <property type="entry name" value="TPR-like"/>
    <property type="match status" value="1"/>
</dbReference>
<dbReference type="PANTHER" id="PTHR23011">
    <property type="entry name" value="CYCLIC NUCLEOTIDE-BINDING DOMAIN CONTAINING PROTEIN"/>
    <property type="match status" value="1"/>
</dbReference>
<dbReference type="InterPro" id="IPR000719">
    <property type="entry name" value="Prot_kinase_dom"/>
</dbReference>
<gene>
    <name evidence="5" type="ORF">DYB32_003382</name>
</gene>
<dbReference type="CDD" id="cd00038">
    <property type="entry name" value="CAP_ED"/>
    <property type="match status" value="2"/>
</dbReference>
<dbReference type="EMBL" id="QUSY01000205">
    <property type="protein sequence ID" value="RHY31555.1"/>
    <property type="molecule type" value="Genomic_DNA"/>
</dbReference>
<dbReference type="Gene3D" id="2.60.120.10">
    <property type="entry name" value="Jelly Rolls"/>
    <property type="match status" value="2"/>
</dbReference>
<evidence type="ECO:0000259" key="3">
    <source>
        <dbReference type="PROSITE" id="PS50011"/>
    </source>
</evidence>
<dbReference type="SUPFAM" id="SSF56112">
    <property type="entry name" value="Protein kinase-like (PK-like)"/>
    <property type="match status" value="1"/>
</dbReference>
<dbReference type="GO" id="GO:0004672">
    <property type="term" value="F:protein kinase activity"/>
    <property type="evidence" value="ECO:0007669"/>
    <property type="project" value="InterPro"/>
</dbReference>
<dbReference type="SMART" id="SM00220">
    <property type="entry name" value="S_TKc"/>
    <property type="match status" value="1"/>
</dbReference>
<feature type="domain" description="Cyclic nucleotide-binding" evidence="4">
    <location>
        <begin position="2038"/>
        <end position="2085"/>
    </location>
</feature>
<evidence type="ECO:0000256" key="1">
    <source>
        <dbReference type="SAM" id="Coils"/>
    </source>
</evidence>
<organism evidence="5 6">
    <name type="scientific">Aphanomyces invadans</name>
    <dbReference type="NCBI Taxonomy" id="157072"/>
    <lineage>
        <taxon>Eukaryota</taxon>
        <taxon>Sar</taxon>
        <taxon>Stramenopiles</taxon>
        <taxon>Oomycota</taxon>
        <taxon>Saprolegniomycetes</taxon>
        <taxon>Saprolegniales</taxon>
        <taxon>Verrucalvaceae</taxon>
        <taxon>Aphanomyces</taxon>
    </lineage>
</organism>
<dbReference type="PROSITE" id="PS50011">
    <property type="entry name" value="PROTEIN_KINASE_DOM"/>
    <property type="match status" value="1"/>
</dbReference>
<name>A0A3R6YBF5_9STRA</name>
<comment type="caution">
    <text evidence="5">The sequence shown here is derived from an EMBL/GenBank/DDBJ whole genome shotgun (WGS) entry which is preliminary data.</text>
</comment>
<dbReference type="VEuPathDB" id="FungiDB:H310_12008"/>
<dbReference type="InterPro" id="IPR018490">
    <property type="entry name" value="cNMP-bd_dom_sf"/>
</dbReference>
<reference evidence="5 6" key="1">
    <citation type="submission" date="2018-08" db="EMBL/GenBank/DDBJ databases">
        <title>Aphanomyces genome sequencing and annotation.</title>
        <authorList>
            <person name="Minardi D."/>
            <person name="Oidtmann B."/>
            <person name="Van Der Giezen M."/>
            <person name="Studholme D.J."/>
        </authorList>
    </citation>
    <scope>NUCLEOTIDE SEQUENCE [LARGE SCALE GENOMIC DNA]</scope>
    <source>
        <strain evidence="5 6">NJM0002</strain>
    </source>
</reference>
<dbReference type="InterPro" id="IPR000595">
    <property type="entry name" value="cNMP-bd_dom"/>
</dbReference>
<dbReference type="PANTHER" id="PTHR23011:SF28">
    <property type="entry name" value="CYCLIC NUCLEOTIDE-BINDING DOMAIN CONTAINING PROTEIN"/>
    <property type="match status" value="1"/>
</dbReference>
<dbReference type="Gene3D" id="1.10.510.10">
    <property type="entry name" value="Transferase(Phosphotransferase) domain 1"/>
    <property type="match status" value="1"/>
</dbReference>
<keyword evidence="6" id="KW-1185">Reference proteome</keyword>
<accession>A0A3R6YBF5</accession>
<feature type="domain" description="Cyclic nucleotide-binding" evidence="4">
    <location>
        <begin position="1910"/>
        <end position="1986"/>
    </location>
</feature>
<dbReference type="Gene3D" id="1.25.40.10">
    <property type="entry name" value="Tetratricopeptide repeat domain"/>
    <property type="match status" value="1"/>
</dbReference>
<dbReference type="Pfam" id="PF07714">
    <property type="entry name" value="PK_Tyr_Ser-Thr"/>
    <property type="match status" value="1"/>
</dbReference>
<protein>
    <submittedName>
        <fullName evidence="5">Uncharacterized protein</fullName>
    </submittedName>
</protein>
<dbReference type="InterPro" id="IPR019734">
    <property type="entry name" value="TPR_rpt"/>
</dbReference>
<dbReference type="InterPro" id="IPR014710">
    <property type="entry name" value="RmlC-like_jellyroll"/>
</dbReference>
<keyword evidence="1" id="KW-0175">Coiled coil</keyword>
<dbReference type="InterPro" id="IPR011009">
    <property type="entry name" value="Kinase-like_dom_sf"/>
</dbReference>
<proteinExistence type="predicted"/>
<dbReference type="PROSITE" id="PS50042">
    <property type="entry name" value="CNMP_BINDING_3"/>
    <property type="match status" value="2"/>
</dbReference>
<feature type="domain" description="Protein kinase" evidence="3">
    <location>
        <begin position="1"/>
        <end position="280"/>
    </location>
</feature>
<feature type="coiled-coil region" evidence="1">
    <location>
        <begin position="330"/>
        <end position="392"/>
    </location>
</feature>
<dbReference type="InterPro" id="IPR011990">
    <property type="entry name" value="TPR-like_helical_dom_sf"/>
</dbReference>
<evidence type="ECO:0000313" key="5">
    <source>
        <dbReference type="EMBL" id="RHY31555.1"/>
    </source>
</evidence>
<dbReference type="VEuPathDB" id="FungiDB:H310_12009"/>
<dbReference type="CDD" id="cd00180">
    <property type="entry name" value="PKc"/>
    <property type="match status" value="1"/>
</dbReference>
<dbReference type="InterPro" id="IPR001245">
    <property type="entry name" value="Ser-Thr/Tyr_kinase_cat_dom"/>
</dbReference>
<feature type="region of interest" description="Disordered" evidence="2">
    <location>
        <begin position="1592"/>
        <end position="1614"/>
    </location>
</feature>
<dbReference type="GO" id="GO:0005524">
    <property type="term" value="F:ATP binding"/>
    <property type="evidence" value="ECO:0007669"/>
    <property type="project" value="InterPro"/>
</dbReference>
<evidence type="ECO:0000256" key="2">
    <source>
        <dbReference type="SAM" id="MobiDB-lite"/>
    </source>
</evidence>
<dbReference type="SUPFAM" id="SSF51206">
    <property type="entry name" value="cAMP-binding domain-like"/>
    <property type="match status" value="2"/>
</dbReference>
<evidence type="ECO:0000313" key="6">
    <source>
        <dbReference type="Proteomes" id="UP000285060"/>
    </source>
</evidence>
<evidence type="ECO:0000259" key="4">
    <source>
        <dbReference type="PROSITE" id="PS50042"/>
    </source>
</evidence>
<dbReference type="SMART" id="SM00028">
    <property type="entry name" value="TPR"/>
    <property type="match status" value="3"/>
</dbReference>
<dbReference type="VEuPathDB" id="FungiDB:H310_12010"/>